<evidence type="ECO:0000313" key="4">
    <source>
        <dbReference type="Proteomes" id="UP001479436"/>
    </source>
</evidence>
<evidence type="ECO:0008006" key="5">
    <source>
        <dbReference type="Google" id="ProtNLM"/>
    </source>
</evidence>
<dbReference type="PANTHER" id="PTHR22705">
    <property type="entry name" value="ZINC FINGER, ZZ DOMAIN CONTAINING 3"/>
    <property type="match status" value="1"/>
</dbReference>
<comment type="caution">
    <text evidence="3">The sequence shown here is derived from an EMBL/GenBank/DDBJ whole genome shotgun (WGS) entry which is preliminary data.</text>
</comment>
<dbReference type="SUPFAM" id="SSF57850">
    <property type="entry name" value="RING/U-box"/>
    <property type="match status" value="1"/>
</dbReference>
<evidence type="ECO:0000313" key="3">
    <source>
        <dbReference type="EMBL" id="KAK9696827.1"/>
    </source>
</evidence>
<keyword evidence="4" id="KW-1185">Reference proteome</keyword>
<feature type="region of interest" description="Disordered" evidence="2">
    <location>
        <begin position="101"/>
        <end position="120"/>
    </location>
</feature>
<evidence type="ECO:0000256" key="2">
    <source>
        <dbReference type="SAM" id="MobiDB-lite"/>
    </source>
</evidence>
<dbReference type="EMBL" id="JASJQH010007921">
    <property type="protein sequence ID" value="KAK9696827.1"/>
    <property type="molecule type" value="Genomic_DNA"/>
</dbReference>
<evidence type="ECO:0000256" key="1">
    <source>
        <dbReference type="SAM" id="Coils"/>
    </source>
</evidence>
<keyword evidence="1" id="KW-0175">Coiled coil</keyword>
<gene>
    <name evidence="3" type="ORF">K7432_012264</name>
</gene>
<sequence length="251" mass="29018">MANPANYFDDTSEAVTLREDYELIQSSLVVLRHQMHQARQDIQKLSEMRELALNDPSDYLLKLSTKAKQPPTRQQILKLPHVDFNKFQERYERIRSHLDAEESELNKKNRGTSDIAYNTSTSKDPAMKRIEFHNNFDRIVSAPTSKPDKDSLVINRQTPAYLEISSESSYLEEETQEIILEEIHTRCCNIEIECSSCLLHPLVGTYYACIECFTELSVSLCEHCYQSGYNTPFHLNASHTYCKIMAEVLQL</sequence>
<organism evidence="3 4">
    <name type="scientific">Basidiobolus ranarum</name>
    <dbReference type="NCBI Taxonomy" id="34480"/>
    <lineage>
        <taxon>Eukaryota</taxon>
        <taxon>Fungi</taxon>
        <taxon>Fungi incertae sedis</taxon>
        <taxon>Zoopagomycota</taxon>
        <taxon>Entomophthoromycotina</taxon>
        <taxon>Basidiobolomycetes</taxon>
        <taxon>Basidiobolales</taxon>
        <taxon>Basidiobolaceae</taxon>
        <taxon>Basidiobolus</taxon>
    </lineage>
</organism>
<protein>
    <recommendedName>
        <fullName evidence="5">ZZ-type domain-containing protein</fullName>
    </recommendedName>
</protein>
<dbReference type="Proteomes" id="UP001479436">
    <property type="component" value="Unassembled WGS sequence"/>
</dbReference>
<proteinExistence type="predicted"/>
<name>A0ABR2VSI4_9FUNG</name>
<feature type="coiled-coil region" evidence="1">
    <location>
        <begin position="28"/>
        <end position="55"/>
    </location>
</feature>
<dbReference type="PANTHER" id="PTHR22705:SF0">
    <property type="entry name" value="ZZ-TYPE ZINC FINGER-CONTAINING PROTEIN 3"/>
    <property type="match status" value="1"/>
</dbReference>
<dbReference type="InterPro" id="IPR037830">
    <property type="entry name" value="ZZZ3"/>
</dbReference>
<accession>A0ABR2VSI4</accession>
<reference evidence="3 4" key="1">
    <citation type="submission" date="2023-04" db="EMBL/GenBank/DDBJ databases">
        <title>Genome of Basidiobolus ranarum AG-B5.</title>
        <authorList>
            <person name="Stajich J.E."/>
            <person name="Carter-House D."/>
            <person name="Gryganskyi A."/>
        </authorList>
    </citation>
    <scope>NUCLEOTIDE SEQUENCE [LARGE SCALE GENOMIC DNA]</scope>
    <source>
        <strain evidence="3 4">AG-B5</strain>
    </source>
</reference>